<comment type="caution">
    <text evidence="2">The sequence shown here is derived from an EMBL/GenBank/DDBJ whole genome shotgun (WGS) entry which is preliminary data.</text>
</comment>
<evidence type="ECO:0000313" key="3">
    <source>
        <dbReference type="Proteomes" id="UP000886724"/>
    </source>
</evidence>
<gene>
    <name evidence="2" type="ORF">H9980_11645</name>
</gene>
<dbReference type="Proteomes" id="UP000886724">
    <property type="component" value="Unassembled WGS sequence"/>
</dbReference>
<reference evidence="2" key="1">
    <citation type="journal article" date="2021" name="PeerJ">
        <title>Extensive microbial diversity within the chicken gut microbiome revealed by metagenomics and culture.</title>
        <authorList>
            <person name="Gilroy R."/>
            <person name="Ravi A."/>
            <person name="Getino M."/>
            <person name="Pursley I."/>
            <person name="Horton D.L."/>
            <person name="Alikhan N.F."/>
            <person name="Baker D."/>
            <person name="Gharbi K."/>
            <person name="Hall N."/>
            <person name="Watson M."/>
            <person name="Adriaenssens E.M."/>
            <person name="Foster-Nyarko E."/>
            <person name="Jarju S."/>
            <person name="Secka A."/>
            <person name="Antonio M."/>
            <person name="Oren A."/>
            <person name="Chaudhuri R.R."/>
            <person name="La Ragione R."/>
            <person name="Hildebrand F."/>
            <person name="Pallen M.J."/>
        </authorList>
    </citation>
    <scope>NUCLEOTIDE SEQUENCE</scope>
    <source>
        <strain evidence="2">ChiGjej1B1-14440</strain>
    </source>
</reference>
<dbReference type="AlphaFoldDB" id="A0A9D2BNK4"/>
<evidence type="ECO:0000259" key="1">
    <source>
        <dbReference type="Pfam" id="PF04754"/>
    </source>
</evidence>
<dbReference type="Pfam" id="PF04754">
    <property type="entry name" value="Transposase_31"/>
    <property type="match status" value="1"/>
</dbReference>
<protein>
    <recommendedName>
        <fullName evidence="1">Transposase (putative) YhgA-like domain-containing protein</fullName>
    </recommendedName>
</protein>
<reference evidence="2" key="2">
    <citation type="submission" date="2021-04" db="EMBL/GenBank/DDBJ databases">
        <authorList>
            <person name="Gilroy R."/>
        </authorList>
    </citation>
    <scope>NUCLEOTIDE SEQUENCE</scope>
    <source>
        <strain evidence="2">ChiGjej1B1-14440</strain>
    </source>
</reference>
<sequence>INPEYLNIYDSEISTVIKNHSFIKEIELRRDIVFKYTNGNESKLIGIENQKQNDRFMLFRCMTYDSILYQRQINNLSNDNELMKVSSAVINWGEYRWQNYDNLYDFFKVQDIEKISTSNFSILVVNVLDIDYHLFKEKKNYDLIKTIQLIYKFKGKPKKLKGLVIDREIAIIAASIVNEENEVLKKIILKQGEKVDMCESLMNFYNQGINEGINQGINLGVNKETLQKTKQIFKHFYPHEDTNILNNLTKKQLDIIFTMLLDQEPLDKIKGIINKKIAS</sequence>
<feature type="non-terminal residue" evidence="2">
    <location>
        <position position="1"/>
    </location>
</feature>
<evidence type="ECO:0000313" key="2">
    <source>
        <dbReference type="EMBL" id="HIX82603.1"/>
    </source>
</evidence>
<accession>A0A9D2BNK4</accession>
<dbReference type="InterPro" id="IPR006842">
    <property type="entry name" value="Transposase_31"/>
</dbReference>
<organism evidence="2 3">
    <name type="scientific">Candidatus Erysipelatoclostridium merdavium</name>
    <dbReference type="NCBI Taxonomy" id="2838566"/>
    <lineage>
        <taxon>Bacteria</taxon>
        <taxon>Bacillati</taxon>
        <taxon>Bacillota</taxon>
        <taxon>Erysipelotrichia</taxon>
        <taxon>Erysipelotrichales</taxon>
        <taxon>Erysipelotrichales incertae sedis</taxon>
    </lineage>
</organism>
<proteinExistence type="predicted"/>
<name>A0A9D2BNK4_9FIRM</name>
<feature type="domain" description="Transposase (putative) YhgA-like" evidence="1">
    <location>
        <begin position="17"/>
        <end position="148"/>
    </location>
</feature>
<dbReference type="EMBL" id="DXET01000256">
    <property type="protein sequence ID" value="HIX82603.1"/>
    <property type="molecule type" value="Genomic_DNA"/>
</dbReference>